<keyword evidence="7" id="KW-1133">Transmembrane helix</keyword>
<feature type="domain" description="HAMP" evidence="8">
    <location>
        <begin position="315"/>
        <end position="367"/>
    </location>
</feature>
<dbReference type="InterPro" id="IPR036890">
    <property type="entry name" value="HATPase_C_sf"/>
</dbReference>
<dbReference type="Pfam" id="PF02518">
    <property type="entry name" value="HATPase_c"/>
    <property type="match status" value="1"/>
</dbReference>
<keyword evidence="7" id="KW-0812">Transmembrane</keyword>
<accession>A0ABQ4LS19</accession>
<dbReference type="PANTHER" id="PTHR34220">
    <property type="entry name" value="SENSOR HISTIDINE KINASE YPDA"/>
    <property type="match status" value="1"/>
</dbReference>
<evidence type="ECO:0000256" key="5">
    <source>
        <dbReference type="ARBA" id="ARBA00022777"/>
    </source>
</evidence>
<dbReference type="InterPro" id="IPR003660">
    <property type="entry name" value="HAMP_dom"/>
</dbReference>
<dbReference type="PROSITE" id="PS50885">
    <property type="entry name" value="HAMP"/>
    <property type="match status" value="1"/>
</dbReference>
<organism evidence="9 10">
    <name type="scientific">Paenibacillus cookii</name>
    <dbReference type="NCBI Taxonomy" id="157839"/>
    <lineage>
        <taxon>Bacteria</taxon>
        <taxon>Bacillati</taxon>
        <taxon>Bacillota</taxon>
        <taxon>Bacilli</taxon>
        <taxon>Bacillales</taxon>
        <taxon>Paenibacillaceae</taxon>
        <taxon>Paenibacillus</taxon>
    </lineage>
</organism>
<evidence type="ECO:0000256" key="3">
    <source>
        <dbReference type="ARBA" id="ARBA00022553"/>
    </source>
</evidence>
<evidence type="ECO:0000256" key="7">
    <source>
        <dbReference type="SAM" id="Phobius"/>
    </source>
</evidence>
<feature type="transmembrane region" description="Helical" evidence="7">
    <location>
        <begin position="294"/>
        <end position="322"/>
    </location>
</feature>
<evidence type="ECO:0000259" key="8">
    <source>
        <dbReference type="PROSITE" id="PS50885"/>
    </source>
</evidence>
<dbReference type="EMBL" id="BORW01000002">
    <property type="protein sequence ID" value="GIO66052.1"/>
    <property type="molecule type" value="Genomic_DNA"/>
</dbReference>
<protein>
    <submittedName>
        <fullName evidence="9">Sensor histidine kinase</fullName>
    </submittedName>
</protein>
<dbReference type="CDD" id="cd06225">
    <property type="entry name" value="HAMP"/>
    <property type="match status" value="1"/>
</dbReference>
<proteinExistence type="predicted"/>
<comment type="caution">
    <text evidence="9">The sequence shown here is derived from an EMBL/GenBank/DDBJ whole genome shotgun (WGS) entry which is preliminary data.</text>
</comment>
<dbReference type="InterPro" id="IPR003594">
    <property type="entry name" value="HATPase_dom"/>
</dbReference>
<dbReference type="SMART" id="SM00304">
    <property type="entry name" value="HAMP"/>
    <property type="match status" value="1"/>
</dbReference>
<keyword evidence="6 7" id="KW-0472">Membrane</keyword>
<keyword evidence="10" id="KW-1185">Reference proteome</keyword>
<gene>
    <name evidence="9" type="primary">hk09</name>
    <name evidence="9" type="ORF">J21TS3_08730</name>
</gene>
<name>A0ABQ4LS19_9BACL</name>
<dbReference type="SUPFAM" id="SSF158472">
    <property type="entry name" value="HAMP domain-like"/>
    <property type="match status" value="1"/>
</dbReference>
<dbReference type="Pfam" id="PF06580">
    <property type="entry name" value="His_kinase"/>
    <property type="match status" value="1"/>
</dbReference>
<dbReference type="Pfam" id="PF00672">
    <property type="entry name" value="HAMP"/>
    <property type="match status" value="1"/>
</dbReference>
<evidence type="ECO:0000256" key="4">
    <source>
        <dbReference type="ARBA" id="ARBA00022679"/>
    </source>
</evidence>
<evidence type="ECO:0000313" key="9">
    <source>
        <dbReference type="EMBL" id="GIO66052.1"/>
    </source>
</evidence>
<dbReference type="Gene3D" id="6.10.340.10">
    <property type="match status" value="1"/>
</dbReference>
<dbReference type="GO" id="GO:0016301">
    <property type="term" value="F:kinase activity"/>
    <property type="evidence" value="ECO:0007669"/>
    <property type="project" value="UniProtKB-KW"/>
</dbReference>
<dbReference type="SUPFAM" id="SSF55874">
    <property type="entry name" value="ATPase domain of HSP90 chaperone/DNA topoisomerase II/histidine kinase"/>
    <property type="match status" value="1"/>
</dbReference>
<evidence type="ECO:0000256" key="2">
    <source>
        <dbReference type="ARBA" id="ARBA00022475"/>
    </source>
</evidence>
<sequence length="594" mass="66993">MFFIRFMNDMNMKKKLAITFISAAVLPLLLCGLFLTGKLREIAVNNAFAQASNNVERVRKRTEELIKVPLDISNRLMNDNRMKKAAGQKYDSYVDVIRTYREYTDIRDYLQLYKEISGIRVYAVNPGALNNWEFIQPDASVMAQDWYREALDQKGMAGWNFIRDERKDADDLSLIRSFPLDSSGRKGVLVINVDRQRLSSILDQESFPTLIVDDRNRIVASNEAGVTGKDLSAIHADEDIRSLQAGSYDLSVNGKSSKVVIAGIHPQDSWNGLRVISIFSVAEITHDANQVIRLGVVVMTASLIFAALLIYASASLLSGRLLRLSKHMSRVRSGSWDTFLDIDGKDEIGLLSRQFNALVREVNELVHEVQETNRQKYLVEQRQNEMKFKMLASQIHPHFLFNSLESIRMEAHIRKQDDIAEVVWLLSTLLRSSLETGNGKISLGQELERVRCYLDIQKFRYEDRLRYQLTVNAGLEGMQVPPLIIQPLVENAVVHGLDSRAEAVCIEVEAKAVPGGVRVKVSDDGAGFAPDRLALVREKLASDMMDEEEQRIGLRNVNDRLVLLYGASSALQIESEPEFGTCITFFIPGGDSRC</sequence>
<keyword evidence="2" id="KW-1003">Cell membrane</keyword>
<dbReference type="Gene3D" id="3.30.565.10">
    <property type="entry name" value="Histidine kinase-like ATPase, C-terminal domain"/>
    <property type="match status" value="1"/>
</dbReference>
<dbReference type="InterPro" id="IPR010559">
    <property type="entry name" value="Sig_transdc_His_kin_internal"/>
</dbReference>
<keyword evidence="5 9" id="KW-0418">Kinase</keyword>
<dbReference type="PANTHER" id="PTHR34220:SF7">
    <property type="entry name" value="SENSOR HISTIDINE KINASE YPDA"/>
    <property type="match status" value="1"/>
</dbReference>
<keyword evidence="4" id="KW-0808">Transferase</keyword>
<evidence type="ECO:0000313" key="10">
    <source>
        <dbReference type="Proteomes" id="UP000680638"/>
    </source>
</evidence>
<comment type="subcellular location">
    <subcellularLocation>
        <location evidence="1">Cell membrane</location>
        <topology evidence="1">Multi-pass membrane protein</topology>
    </subcellularLocation>
</comment>
<dbReference type="RefSeq" id="WP_212947824.1">
    <property type="nucleotide sequence ID" value="NZ_BORW01000002.1"/>
</dbReference>
<reference evidence="9 10" key="1">
    <citation type="submission" date="2021-03" db="EMBL/GenBank/DDBJ databases">
        <title>Antimicrobial resistance genes in bacteria isolated from Japanese honey, and their potential for conferring macrolide and lincosamide resistance in the American foulbrood pathogen Paenibacillus larvae.</title>
        <authorList>
            <person name="Okamoto M."/>
            <person name="Kumagai M."/>
            <person name="Kanamori H."/>
            <person name="Takamatsu D."/>
        </authorList>
    </citation>
    <scope>NUCLEOTIDE SEQUENCE [LARGE SCALE GENOMIC DNA]</scope>
    <source>
        <strain evidence="9 10">J21TS3</strain>
    </source>
</reference>
<keyword evidence="3" id="KW-0597">Phosphoprotein</keyword>
<evidence type="ECO:0000256" key="1">
    <source>
        <dbReference type="ARBA" id="ARBA00004651"/>
    </source>
</evidence>
<evidence type="ECO:0000256" key="6">
    <source>
        <dbReference type="ARBA" id="ARBA00023136"/>
    </source>
</evidence>
<dbReference type="InterPro" id="IPR050640">
    <property type="entry name" value="Bact_2-comp_sensor_kinase"/>
</dbReference>
<dbReference type="Proteomes" id="UP000680638">
    <property type="component" value="Unassembled WGS sequence"/>
</dbReference>